<dbReference type="InterPro" id="IPR011050">
    <property type="entry name" value="Pectin_lyase_fold/virulence"/>
</dbReference>
<gene>
    <name evidence="3" type="ordered locus">TDE_1933</name>
</gene>
<dbReference type="PATRIC" id="fig|243275.7.peg.1828"/>
<dbReference type="OrthoDB" id="358661at2"/>
<dbReference type="SUPFAM" id="SSF51126">
    <property type="entry name" value="Pectin lyase-like"/>
    <property type="match status" value="2"/>
</dbReference>
<keyword evidence="4" id="KW-1185">Reference proteome</keyword>
<dbReference type="eggNOG" id="COG3210">
    <property type="taxonomic scope" value="Bacteria"/>
</dbReference>
<sequence length="1003" mass="107025">MKRPLNILIAAVAVILLFTACQQFLEDPEDFLSYWASEAFVKDHSIGSAHRPDNAGVPCVGSSEPVDITLSVHNPKGFSFVMPASSAPAGIVEFKELSSQPTAETDYALERTGFGALKLTYKPSLLQKYEQGSGSLNPTITLKAKDGRVFKQTYTFGIKSNTPPPKPAVVLAKQTNASPEPSYYVLCIDTKDLVDTSAFVGGKYIHDDIAYVTVNGIRYNLKMNDAHNGFSKKPAAPSFLENGTGLMAVGSESLPTASHWVLYYKTNIRIGDGNPPTTYHITLIDNEGVTSDEAVKTIEASGKTHTVTFSVVDGTGGTLTAKVDGSNIQSGSEVGRGKTVTFTANPDTVNGYEVEKWTLDDNEVSGHTSTEYTLYNITDNATVTVKFKKKIYTVTYRVEIVDGEAGGKIKADSGNFVENGSTSVEYGGSVTFTAHPTNTDWKVAEWKRDNAEENGTNGTYTISVTAATTVTVKFYQSTLKNPATWKDLARAVKSAPDNAVITINGEIQATDVANNASRIKVQKNLTIKGENNAILNAVGKQGIFDVFRTFTLQDITLKNSALPSEYSGGAGVYVNPSGTLIMKGSSVITKCSAANSGGGVYVGGGTFEMHDTSAITGCTASKGGGVYVSGGIFKMQDSAIVTPSTGSEQYTAGKNDVYLESGKMITVDGTLSNNPAARITVPDNKYQSTTKVLDGSAVGSEHAKFAVTPEKVTEDSENWNVFWYVDAGGRLKAEFEDPSLLQEVISSRHDNTPFIIKLGNISNLTNVGIPGNKKIMLKADREVTLTCPQKWNDLKHLQVYENASLTLKGPITLQGKDYGINSQYALYVEKNGKAEIKDGVTITGFKNAGRGTVFADGDLTMTGGTITGNKADKGGGVYIAPNRSFTMKGGSIKGNTAGNGGGVFVDFDSDYYMYGTFTMSGGRIEGNTADHGGGVFTHGSFTMSGGIITKNKANTDGKAVMLDHYFDWEDGEIKDNKEGNGAVIGGNVSRYLRKAPGNSNTES</sequence>
<dbReference type="RefSeq" id="WP_002679636.1">
    <property type="nucleotide sequence ID" value="NC_002967.9"/>
</dbReference>
<dbReference type="GeneID" id="2740173"/>
<proteinExistence type="predicted"/>
<dbReference type="AlphaFoldDB" id="Q73LD2"/>
<keyword evidence="1" id="KW-0732">Signal</keyword>
<dbReference type="InterPro" id="IPR012332">
    <property type="entry name" value="Autotransporter_pectin_lyase_C"/>
</dbReference>
<dbReference type="Proteomes" id="UP000008212">
    <property type="component" value="Chromosome"/>
</dbReference>
<feature type="domain" description="Bacterial repeat" evidence="2">
    <location>
        <begin position="310"/>
        <end position="390"/>
    </location>
</feature>
<dbReference type="PROSITE" id="PS51257">
    <property type="entry name" value="PROKAR_LIPOPROTEIN"/>
    <property type="match status" value="1"/>
</dbReference>
<evidence type="ECO:0000259" key="2">
    <source>
        <dbReference type="Pfam" id="PF18998"/>
    </source>
</evidence>
<dbReference type="SMART" id="SM00710">
    <property type="entry name" value="PbH1"/>
    <property type="match status" value="5"/>
</dbReference>
<protein>
    <recommendedName>
        <fullName evidence="2">Bacterial repeat domain-containing protein</fullName>
    </recommendedName>
</protein>
<name>Q73LD2_TREDE</name>
<dbReference type="PaxDb" id="243275-TDE_1933"/>
<feature type="chain" id="PRO_5004284581" description="Bacterial repeat domain-containing protein" evidence="1">
    <location>
        <begin position="26"/>
        <end position="1003"/>
    </location>
</feature>
<evidence type="ECO:0000313" key="3">
    <source>
        <dbReference type="EMBL" id="AAS12447.1"/>
    </source>
</evidence>
<dbReference type="KEGG" id="tde:TDE_1933"/>
<organism evidence="3 4">
    <name type="scientific">Treponema denticola (strain ATCC 35405 / DSM 14222 / CIP 103919 / JCM 8153 / KCTC 15104)</name>
    <dbReference type="NCBI Taxonomy" id="243275"/>
    <lineage>
        <taxon>Bacteria</taxon>
        <taxon>Pseudomonadati</taxon>
        <taxon>Spirochaetota</taxon>
        <taxon>Spirochaetia</taxon>
        <taxon>Spirochaetales</taxon>
        <taxon>Treponemataceae</taxon>
        <taxon>Treponema</taxon>
    </lineage>
</organism>
<evidence type="ECO:0000256" key="1">
    <source>
        <dbReference type="SAM" id="SignalP"/>
    </source>
</evidence>
<evidence type="ECO:0000313" key="4">
    <source>
        <dbReference type="Proteomes" id="UP000008212"/>
    </source>
</evidence>
<dbReference type="STRING" id="243275.TDE_1933"/>
<reference evidence="3 4" key="1">
    <citation type="journal article" date="2004" name="Proc. Natl. Acad. Sci. U.S.A.">
        <title>Comparison of the genome of the oral pathogen Treponema denticola with other spirochete genomes.</title>
        <authorList>
            <person name="Seshadri R."/>
            <person name="Myers G.S."/>
            <person name="Tettelin H."/>
            <person name="Eisen J.A."/>
            <person name="Heidelberg J.F."/>
            <person name="Dodson R.J."/>
            <person name="Davidsen T.M."/>
            <person name="DeBoy R.T."/>
            <person name="Fouts D.E."/>
            <person name="Haft D.H."/>
            <person name="Selengut J."/>
            <person name="Ren Q."/>
            <person name="Brinkac L.M."/>
            <person name="Madupu R."/>
            <person name="Kolonay J."/>
            <person name="Durkin S.A."/>
            <person name="Daugherty S.C."/>
            <person name="Shetty J."/>
            <person name="Shvartsbeyn A."/>
            <person name="Gebregeorgis E."/>
            <person name="Geer K."/>
            <person name="Tsegaye G."/>
            <person name="Malek J."/>
            <person name="Ayodeji B."/>
            <person name="Shatsman S."/>
            <person name="McLeod M.P."/>
            <person name="Smajs D."/>
            <person name="Howell J.K."/>
            <person name="Pal S."/>
            <person name="Amin A."/>
            <person name="Vashisth P."/>
            <person name="McNeill T.Z."/>
            <person name="Xiang Q."/>
            <person name="Sodergren E."/>
            <person name="Baca E."/>
            <person name="Weinstock G.M."/>
            <person name="Norris S.J."/>
            <person name="Fraser C.M."/>
            <person name="Paulsen I.T."/>
        </authorList>
    </citation>
    <scope>NUCLEOTIDE SEQUENCE [LARGE SCALE GENOMIC DNA]</scope>
    <source>
        <strain evidence="4">ATCC 35405 / DSM 14222 / CIP 103919 / JCM 8153 / KCTC 15104</strain>
    </source>
</reference>
<dbReference type="Gene3D" id="2.160.20.20">
    <property type="match status" value="2"/>
</dbReference>
<feature type="signal peptide" evidence="1">
    <location>
        <begin position="1"/>
        <end position="25"/>
    </location>
</feature>
<dbReference type="HOGENOM" id="CLU_302253_0_0_12"/>
<dbReference type="InterPro" id="IPR044060">
    <property type="entry name" value="Bacterial_rp_domain"/>
</dbReference>
<dbReference type="EMBL" id="AE017226">
    <property type="protein sequence ID" value="AAS12447.1"/>
    <property type="molecule type" value="Genomic_DNA"/>
</dbReference>
<accession>Q73LD2</accession>
<dbReference type="Pfam" id="PF18998">
    <property type="entry name" value="Flg_new_2"/>
    <property type="match status" value="1"/>
</dbReference>
<dbReference type="InterPro" id="IPR006626">
    <property type="entry name" value="PbH1"/>
</dbReference>